<proteinExistence type="predicted"/>
<feature type="compositionally biased region" description="Acidic residues" evidence="1">
    <location>
        <begin position="192"/>
        <end position="201"/>
    </location>
</feature>
<evidence type="ECO:0000313" key="2">
    <source>
        <dbReference type="EMBL" id="GAA4033010.1"/>
    </source>
</evidence>
<keyword evidence="3" id="KW-1185">Reference proteome</keyword>
<evidence type="ECO:0000256" key="1">
    <source>
        <dbReference type="SAM" id="MobiDB-lite"/>
    </source>
</evidence>
<gene>
    <name evidence="2" type="ORF">GCM10022212_35080</name>
</gene>
<feature type="region of interest" description="Disordered" evidence="1">
    <location>
        <begin position="192"/>
        <end position="213"/>
    </location>
</feature>
<sequence>MYIQANRKGKSANDLKRVIEKWLDESSGEADAKTVDAELIDPVLMKFVSNNYSIKSDKEWTPRSDEELIPIEGRAQLFSRDEPLYSVGDQKRFLKREFAIAAALEGMDELSVINFVKEFMDPQDVESSGNGESSGERGSDTAVIEINNSVKNAIRKRDPVMLSQMLEDFETQITEINDVVGKLKVLIDETPEFENASEEPNNESSDSEAASKAKFKDGIRTLVAQRDALVQGAKEVKEFLRKNQVTDTATTPGINPGQ</sequence>
<accession>A0ABP7TY71</accession>
<dbReference type="Proteomes" id="UP001501353">
    <property type="component" value="Unassembled WGS sequence"/>
</dbReference>
<protein>
    <submittedName>
        <fullName evidence="2">Uncharacterized protein</fullName>
    </submittedName>
</protein>
<evidence type="ECO:0000313" key="3">
    <source>
        <dbReference type="Proteomes" id="UP001501353"/>
    </source>
</evidence>
<comment type="caution">
    <text evidence="2">The sequence shown here is derived from an EMBL/GenBank/DDBJ whole genome shotgun (WGS) entry which is preliminary data.</text>
</comment>
<name>A0ABP7TY71_9BURK</name>
<dbReference type="EMBL" id="BAAAZE010000014">
    <property type="protein sequence ID" value="GAA4033010.1"/>
    <property type="molecule type" value="Genomic_DNA"/>
</dbReference>
<organism evidence="2 3">
    <name type="scientific">Actimicrobium antarcticum</name>
    <dbReference type="NCBI Taxonomy" id="1051899"/>
    <lineage>
        <taxon>Bacteria</taxon>
        <taxon>Pseudomonadati</taxon>
        <taxon>Pseudomonadota</taxon>
        <taxon>Betaproteobacteria</taxon>
        <taxon>Burkholderiales</taxon>
        <taxon>Oxalobacteraceae</taxon>
        <taxon>Actimicrobium</taxon>
    </lineage>
</organism>
<reference evidence="3" key="1">
    <citation type="journal article" date="2019" name="Int. J. Syst. Evol. Microbiol.">
        <title>The Global Catalogue of Microorganisms (GCM) 10K type strain sequencing project: providing services to taxonomists for standard genome sequencing and annotation.</title>
        <authorList>
            <consortium name="The Broad Institute Genomics Platform"/>
            <consortium name="The Broad Institute Genome Sequencing Center for Infectious Disease"/>
            <person name="Wu L."/>
            <person name="Ma J."/>
        </authorList>
    </citation>
    <scope>NUCLEOTIDE SEQUENCE [LARGE SCALE GENOMIC DNA]</scope>
    <source>
        <strain evidence="3">JCM 16673</strain>
    </source>
</reference>